<dbReference type="PROSITE" id="PS51277">
    <property type="entry name" value="BURP"/>
    <property type="match status" value="1"/>
</dbReference>
<evidence type="ECO:0000313" key="3">
    <source>
        <dbReference type="Proteomes" id="UP000224567"/>
    </source>
</evidence>
<evidence type="ECO:0000313" key="2">
    <source>
        <dbReference type="EMBL" id="PHT35775.1"/>
    </source>
</evidence>
<organism evidence="2 3">
    <name type="scientific">Capsicum baccatum</name>
    <name type="common">Peruvian pepper</name>
    <dbReference type="NCBI Taxonomy" id="33114"/>
    <lineage>
        <taxon>Eukaryota</taxon>
        <taxon>Viridiplantae</taxon>
        <taxon>Streptophyta</taxon>
        <taxon>Embryophyta</taxon>
        <taxon>Tracheophyta</taxon>
        <taxon>Spermatophyta</taxon>
        <taxon>Magnoliopsida</taxon>
        <taxon>eudicotyledons</taxon>
        <taxon>Gunneridae</taxon>
        <taxon>Pentapetalae</taxon>
        <taxon>asterids</taxon>
        <taxon>lamiids</taxon>
        <taxon>Solanales</taxon>
        <taxon>Solanaceae</taxon>
        <taxon>Solanoideae</taxon>
        <taxon>Capsiceae</taxon>
        <taxon>Capsicum</taxon>
    </lineage>
</organism>
<dbReference type="Proteomes" id="UP000224567">
    <property type="component" value="Unassembled WGS sequence"/>
</dbReference>
<protein>
    <recommendedName>
        <fullName evidence="1">BURP domain-containing protein</fullName>
    </recommendedName>
</protein>
<dbReference type="InterPro" id="IPR004873">
    <property type="entry name" value="BURP_dom"/>
</dbReference>
<gene>
    <name evidence="2" type="ORF">CQW23_23475</name>
</gene>
<dbReference type="AlphaFoldDB" id="A0A2G2VS32"/>
<feature type="domain" description="BURP" evidence="1">
    <location>
        <begin position="3"/>
        <end position="112"/>
    </location>
</feature>
<sequence length="112" mass="12561">MPFLSMDDLKQGKVVTVCFPRRDLSSSQSFLPREEADSIPFSRKELPNLLQRFSFSRNSPQGKAIEDTLRECEAPSWEKNPIQSSVDNSFLKLNSPASKVYYFGCSTGSSSS</sequence>
<evidence type="ECO:0000259" key="1">
    <source>
        <dbReference type="PROSITE" id="PS51277"/>
    </source>
</evidence>
<dbReference type="PANTHER" id="PTHR31236">
    <property type="entry name" value="BURP DOMAIN PROTEIN USPL1-LIKE"/>
    <property type="match status" value="1"/>
</dbReference>
<reference evidence="3" key="2">
    <citation type="journal article" date="2017" name="J. Anim. Genet.">
        <title>Multiple reference genome sequences of hot pepper reveal the massive evolution of plant disease resistance genes by retroduplication.</title>
        <authorList>
            <person name="Kim S."/>
            <person name="Park J."/>
            <person name="Yeom S.-I."/>
            <person name="Kim Y.-M."/>
            <person name="Seo E."/>
            <person name="Kim K.-T."/>
            <person name="Kim M.-S."/>
            <person name="Lee J.M."/>
            <person name="Cheong K."/>
            <person name="Shin H.-S."/>
            <person name="Kim S.-B."/>
            <person name="Han K."/>
            <person name="Lee J."/>
            <person name="Park M."/>
            <person name="Lee H.-A."/>
            <person name="Lee H.-Y."/>
            <person name="Lee Y."/>
            <person name="Oh S."/>
            <person name="Lee J.H."/>
            <person name="Choi E."/>
            <person name="Choi E."/>
            <person name="Lee S.E."/>
            <person name="Jeon J."/>
            <person name="Kim H."/>
            <person name="Choi G."/>
            <person name="Song H."/>
            <person name="Lee J."/>
            <person name="Lee S.-C."/>
            <person name="Kwon J.-K."/>
            <person name="Lee H.-Y."/>
            <person name="Koo N."/>
            <person name="Hong Y."/>
            <person name="Kim R.W."/>
            <person name="Kang W.-H."/>
            <person name="Huh J.H."/>
            <person name="Kang B.-C."/>
            <person name="Yang T.-J."/>
            <person name="Lee Y.-H."/>
            <person name="Bennetzen J.L."/>
            <person name="Choi D."/>
        </authorList>
    </citation>
    <scope>NUCLEOTIDE SEQUENCE [LARGE SCALE GENOMIC DNA]</scope>
    <source>
        <strain evidence="3">cv. PBC81</strain>
    </source>
</reference>
<dbReference type="PANTHER" id="PTHR31236:SF68">
    <property type="entry name" value="BURP DOMAIN-CONTAINING PROTEIN"/>
    <property type="match status" value="1"/>
</dbReference>
<proteinExistence type="predicted"/>
<dbReference type="Pfam" id="PF03181">
    <property type="entry name" value="BURP"/>
    <property type="match status" value="1"/>
</dbReference>
<dbReference type="STRING" id="33114.A0A2G2VS32"/>
<dbReference type="EMBL" id="MLFT02000010">
    <property type="protein sequence ID" value="PHT35775.1"/>
    <property type="molecule type" value="Genomic_DNA"/>
</dbReference>
<dbReference type="InterPro" id="IPR044816">
    <property type="entry name" value="BURP"/>
</dbReference>
<reference evidence="2 3" key="1">
    <citation type="journal article" date="2017" name="Genome Biol.">
        <title>New reference genome sequences of hot pepper reveal the massive evolution of plant disease-resistance genes by retroduplication.</title>
        <authorList>
            <person name="Kim S."/>
            <person name="Park J."/>
            <person name="Yeom S.I."/>
            <person name="Kim Y.M."/>
            <person name="Seo E."/>
            <person name="Kim K.T."/>
            <person name="Kim M.S."/>
            <person name="Lee J.M."/>
            <person name="Cheong K."/>
            <person name="Shin H.S."/>
            <person name="Kim S.B."/>
            <person name="Han K."/>
            <person name="Lee J."/>
            <person name="Park M."/>
            <person name="Lee H.A."/>
            <person name="Lee H.Y."/>
            <person name="Lee Y."/>
            <person name="Oh S."/>
            <person name="Lee J.H."/>
            <person name="Choi E."/>
            <person name="Choi E."/>
            <person name="Lee S.E."/>
            <person name="Jeon J."/>
            <person name="Kim H."/>
            <person name="Choi G."/>
            <person name="Song H."/>
            <person name="Lee J."/>
            <person name="Lee S.C."/>
            <person name="Kwon J.K."/>
            <person name="Lee H.Y."/>
            <person name="Koo N."/>
            <person name="Hong Y."/>
            <person name="Kim R.W."/>
            <person name="Kang W.H."/>
            <person name="Huh J.H."/>
            <person name="Kang B.C."/>
            <person name="Yang T.J."/>
            <person name="Lee Y.H."/>
            <person name="Bennetzen J.L."/>
            <person name="Choi D."/>
        </authorList>
    </citation>
    <scope>NUCLEOTIDE SEQUENCE [LARGE SCALE GENOMIC DNA]</scope>
    <source>
        <strain evidence="3">cv. PBC81</strain>
    </source>
</reference>
<accession>A0A2G2VS32</accession>
<comment type="caution">
    <text evidence="2">The sequence shown here is derived from an EMBL/GenBank/DDBJ whole genome shotgun (WGS) entry which is preliminary data.</text>
</comment>
<name>A0A2G2VS32_CAPBA</name>
<keyword evidence="3" id="KW-1185">Reference proteome</keyword>
<dbReference type="OrthoDB" id="1730989at2759"/>